<keyword evidence="2" id="KW-1185">Reference proteome</keyword>
<accession>V5I686</accession>
<reference evidence="2" key="1">
    <citation type="journal article" date="2014" name="Genome Announc.">
        <title>Draft genome sequence of the formaldehyde-resistant fungus Byssochlamys spectabilis No. 5 (anamorph Paecilomyces variotii No. 5) (NBRC109023).</title>
        <authorList>
            <person name="Oka T."/>
            <person name="Ekino K."/>
            <person name="Fukuda K."/>
            <person name="Nomura Y."/>
        </authorList>
    </citation>
    <scope>NUCLEOTIDE SEQUENCE [LARGE SCALE GENOMIC DNA]</scope>
    <source>
        <strain evidence="2">No. 5 / NBRC 109023</strain>
    </source>
</reference>
<proteinExistence type="predicted"/>
<protein>
    <submittedName>
        <fullName evidence="1">Uncharacterized protein</fullName>
    </submittedName>
</protein>
<dbReference type="InParanoid" id="V5I686"/>
<organism evidence="1 2">
    <name type="scientific">Byssochlamys spectabilis (strain No. 5 / NBRC 109023)</name>
    <name type="common">Paecilomyces variotii</name>
    <dbReference type="NCBI Taxonomy" id="1356009"/>
    <lineage>
        <taxon>Eukaryota</taxon>
        <taxon>Fungi</taxon>
        <taxon>Dikarya</taxon>
        <taxon>Ascomycota</taxon>
        <taxon>Pezizomycotina</taxon>
        <taxon>Eurotiomycetes</taxon>
        <taxon>Eurotiomycetidae</taxon>
        <taxon>Eurotiales</taxon>
        <taxon>Thermoascaceae</taxon>
        <taxon>Paecilomyces</taxon>
    </lineage>
</organism>
<dbReference type="AlphaFoldDB" id="V5I686"/>
<dbReference type="OrthoDB" id="4504959at2759"/>
<dbReference type="HOGENOM" id="CLU_1156238_0_0_1"/>
<comment type="caution">
    <text evidence="1">The sequence shown here is derived from an EMBL/GenBank/DDBJ whole genome shotgun (WGS) entry which is preliminary data.</text>
</comment>
<name>V5I686_BYSSN</name>
<dbReference type="Proteomes" id="UP000018001">
    <property type="component" value="Unassembled WGS sequence"/>
</dbReference>
<gene>
    <name evidence="1" type="ORF">PVAR5_9027</name>
</gene>
<evidence type="ECO:0000313" key="2">
    <source>
        <dbReference type="Proteomes" id="UP000018001"/>
    </source>
</evidence>
<sequence>MFFPLDPCHSKYASISKIAHSLLVDTILSTYGQKQYLLAFWQFQFPPGWGRIQSPITHLDSYQLQKHARASIIIPLLLRCLLKEQWVNKSFLQAISQTFSPQNPVNSIVEVFAAIAKSKSVLAWKAMSVKDRGHLKDVIVKARKGLQQLLKAAAIAAEELQPARSQSRSQLQLHASRSLSPAMSQILVFTSRPIETKKSKEFRAIKKHPNMHIALHYVEQLKEYAVPNNCNVFAGEDKHW</sequence>
<evidence type="ECO:0000313" key="1">
    <source>
        <dbReference type="EMBL" id="GAE00286.1"/>
    </source>
</evidence>
<dbReference type="eggNOG" id="ENOG502RVSP">
    <property type="taxonomic scope" value="Eukaryota"/>
</dbReference>
<dbReference type="EMBL" id="BAUL01000480">
    <property type="protein sequence ID" value="GAE00286.1"/>
    <property type="molecule type" value="Genomic_DNA"/>
</dbReference>